<evidence type="ECO:0000256" key="1">
    <source>
        <dbReference type="SAM" id="MobiDB-lite"/>
    </source>
</evidence>
<gene>
    <name evidence="2" type="ORF">RSOL_132510</name>
</gene>
<name>X8J1E1_9AGAM</name>
<reference evidence="3" key="1">
    <citation type="journal article" date="2014" name="Genome Announc.">
        <title>Draft genome sequence of the plant-pathogenic soil fungus Rhizoctonia solani anastomosis group 3 strain Rhs1AP.</title>
        <authorList>
            <person name="Cubeta M.A."/>
            <person name="Thomas E."/>
            <person name="Dean R.A."/>
            <person name="Jabaji S."/>
            <person name="Neate S.M."/>
            <person name="Tavantzis S."/>
            <person name="Toda T."/>
            <person name="Vilgalys R."/>
            <person name="Bharathan N."/>
            <person name="Fedorova-Abrams N."/>
            <person name="Pakala S.B."/>
            <person name="Pakala S.M."/>
            <person name="Zafar N."/>
            <person name="Joardar V."/>
            <person name="Losada L."/>
            <person name="Nierman W.C."/>
        </authorList>
    </citation>
    <scope>NUCLEOTIDE SEQUENCE [LARGE SCALE GENOMIC DNA]</scope>
    <source>
        <strain evidence="3">AG-3</strain>
    </source>
</reference>
<dbReference type="Proteomes" id="UP000030108">
    <property type="component" value="Unassembled WGS sequence"/>
</dbReference>
<evidence type="ECO:0000313" key="2">
    <source>
        <dbReference type="EMBL" id="EUC55742.1"/>
    </source>
</evidence>
<feature type="compositionally biased region" description="Pro residues" evidence="1">
    <location>
        <begin position="86"/>
        <end position="99"/>
    </location>
</feature>
<feature type="region of interest" description="Disordered" evidence="1">
    <location>
        <begin position="1"/>
        <end position="34"/>
    </location>
</feature>
<sequence length="152" mass="16992">MGLVGNDNTCNTVNTATTDEEGNSYKGDGGDFREGSHIDFDVTRDDLFKQHMFKPNYGYNDEAIGCRSESDRSMTPSSTGSWLNVPTPPPSPPPTPPPGSDDEEQPSEDKDGFMPITEDDYCEYECWYTENKMLELDATMRALGKAANSRWW</sequence>
<protein>
    <submittedName>
        <fullName evidence="2">Uncharacterized protein</fullName>
    </submittedName>
</protein>
<dbReference type="AlphaFoldDB" id="X8J1E1"/>
<feature type="non-terminal residue" evidence="2">
    <location>
        <position position="152"/>
    </location>
</feature>
<organism evidence="2 3">
    <name type="scientific">Rhizoctonia solani AG-3 Rhs1AP</name>
    <dbReference type="NCBI Taxonomy" id="1086054"/>
    <lineage>
        <taxon>Eukaryota</taxon>
        <taxon>Fungi</taxon>
        <taxon>Dikarya</taxon>
        <taxon>Basidiomycota</taxon>
        <taxon>Agaricomycotina</taxon>
        <taxon>Agaricomycetes</taxon>
        <taxon>Cantharellales</taxon>
        <taxon>Ceratobasidiaceae</taxon>
        <taxon>Rhizoctonia</taxon>
    </lineage>
</organism>
<dbReference type="EMBL" id="JATN01000322">
    <property type="protein sequence ID" value="EUC55742.1"/>
    <property type="molecule type" value="Genomic_DNA"/>
</dbReference>
<feature type="compositionally biased region" description="Polar residues" evidence="1">
    <location>
        <begin position="73"/>
        <end position="84"/>
    </location>
</feature>
<evidence type="ECO:0000313" key="3">
    <source>
        <dbReference type="Proteomes" id="UP000030108"/>
    </source>
</evidence>
<feature type="region of interest" description="Disordered" evidence="1">
    <location>
        <begin position="56"/>
        <end position="115"/>
    </location>
</feature>
<feature type="compositionally biased region" description="Polar residues" evidence="1">
    <location>
        <begin position="1"/>
        <end position="17"/>
    </location>
</feature>
<accession>X8J1E1</accession>
<proteinExistence type="predicted"/>
<comment type="caution">
    <text evidence="2">The sequence shown here is derived from an EMBL/GenBank/DDBJ whole genome shotgun (WGS) entry which is preliminary data.</text>
</comment>